<keyword evidence="2" id="KW-1185">Reference proteome</keyword>
<dbReference type="RefSeq" id="WP_188564863.1">
    <property type="nucleotide sequence ID" value="NZ_BMED01000001.1"/>
</dbReference>
<sequence length="139" mass="16131">MLRIEFEEPHESVCKCCQNTITRLTRFVYQDDDAFAVYFAQFTRGHDDKHLRGIISLGEWGNDEVGPEARVAFPVRIWLNGDNFQVGMVDAADSPWSHETFLGRILDRKEALAHEWINDVFHITDHMVMDDKEIVAFFA</sequence>
<evidence type="ECO:0000313" key="1">
    <source>
        <dbReference type="EMBL" id="GGC65193.1"/>
    </source>
</evidence>
<evidence type="ECO:0000313" key="2">
    <source>
        <dbReference type="Proteomes" id="UP000637423"/>
    </source>
</evidence>
<dbReference type="AlphaFoldDB" id="A0A916U9F4"/>
<dbReference type="EMBL" id="BMED01000001">
    <property type="protein sequence ID" value="GGC65193.1"/>
    <property type="molecule type" value="Genomic_DNA"/>
</dbReference>
<dbReference type="Proteomes" id="UP000637423">
    <property type="component" value="Unassembled WGS sequence"/>
</dbReference>
<protein>
    <submittedName>
        <fullName evidence="1">Uncharacterized protein</fullName>
    </submittedName>
</protein>
<gene>
    <name evidence="1" type="ORF">GCM10011396_10240</name>
</gene>
<accession>A0A916U9F4</accession>
<reference evidence="1" key="2">
    <citation type="submission" date="2020-09" db="EMBL/GenBank/DDBJ databases">
        <authorList>
            <person name="Sun Q."/>
            <person name="Zhou Y."/>
        </authorList>
    </citation>
    <scope>NUCLEOTIDE SEQUENCE</scope>
    <source>
        <strain evidence="1">CGMCC 1.10998</strain>
    </source>
</reference>
<comment type="caution">
    <text evidence="1">The sequence shown here is derived from an EMBL/GenBank/DDBJ whole genome shotgun (WGS) entry which is preliminary data.</text>
</comment>
<name>A0A916U9F4_9BURK</name>
<proteinExistence type="predicted"/>
<organism evidence="1 2">
    <name type="scientific">Undibacterium terreum</name>
    <dbReference type="NCBI Taxonomy" id="1224302"/>
    <lineage>
        <taxon>Bacteria</taxon>
        <taxon>Pseudomonadati</taxon>
        <taxon>Pseudomonadota</taxon>
        <taxon>Betaproteobacteria</taxon>
        <taxon>Burkholderiales</taxon>
        <taxon>Oxalobacteraceae</taxon>
        <taxon>Undibacterium</taxon>
    </lineage>
</organism>
<reference evidence="1" key="1">
    <citation type="journal article" date="2014" name="Int. J. Syst. Evol. Microbiol.">
        <title>Complete genome sequence of Corynebacterium casei LMG S-19264T (=DSM 44701T), isolated from a smear-ripened cheese.</title>
        <authorList>
            <consortium name="US DOE Joint Genome Institute (JGI-PGF)"/>
            <person name="Walter F."/>
            <person name="Albersmeier A."/>
            <person name="Kalinowski J."/>
            <person name="Ruckert C."/>
        </authorList>
    </citation>
    <scope>NUCLEOTIDE SEQUENCE</scope>
    <source>
        <strain evidence="1">CGMCC 1.10998</strain>
    </source>
</reference>